<dbReference type="SUPFAM" id="SSF54523">
    <property type="entry name" value="Pili subunits"/>
    <property type="match status" value="1"/>
</dbReference>
<name>A0ABS5E321_9BURK</name>
<reference evidence="2 3" key="1">
    <citation type="submission" date="2021-04" db="EMBL/GenBank/DDBJ databases">
        <title>The genome sequence of type strain Ideonella paludis KCTC 32238.</title>
        <authorList>
            <person name="Liu Y."/>
        </authorList>
    </citation>
    <scope>NUCLEOTIDE SEQUENCE [LARGE SCALE GENOMIC DNA]</scope>
    <source>
        <strain evidence="2 3">KCTC 32238</strain>
    </source>
</reference>
<dbReference type="InterPro" id="IPR045584">
    <property type="entry name" value="Pilin-like"/>
</dbReference>
<evidence type="ECO:0000313" key="2">
    <source>
        <dbReference type="EMBL" id="MBQ0937820.1"/>
    </source>
</evidence>
<dbReference type="PROSITE" id="PS00409">
    <property type="entry name" value="PROKAR_NTER_METHYL"/>
    <property type="match status" value="1"/>
</dbReference>
<keyword evidence="1" id="KW-0472">Membrane</keyword>
<organism evidence="2 3">
    <name type="scientific">Ideonella paludis</name>
    <dbReference type="NCBI Taxonomy" id="1233411"/>
    <lineage>
        <taxon>Bacteria</taxon>
        <taxon>Pseudomonadati</taxon>
        <taxon>Pseudomonadota</taxon>
        <taxon>Betaproteobacteria</taxon>
        <taxon>Burkholderiales</taxon>
        <taxon>Sphaerotilaceae</taxon>
        <taxon>Ideonella</taxon>
    </lineage>
</organism>
<dbReference type="EMBL" id="JAGQDG010000010">
    <property type="protein sequence ID" value="MBQ0937820.1"/>
    <property type="molecule type" value="Genomic_DNA"/>
</dbReference>
<gene>
    <name evidence="2" type="ORF">KAK11_21030</name>
</gene>
<dbReference type="InterPro" id="IPR012902">
    <property type="entry name" value="N_methyl_site"/>
</dbReference>
<sequence>MTHSLQQRRSSQGFTLVEMAIVMVIIGVILAAVMIGRDTQKNAEYLRIKQTFVNQWALSYNTFVQRYGFPLGDQMDAPKLMVNGSLYSGPTGGDLSGVTAPLALCGPAAPTGSKLTRGNAKAKDASGTEKHVLEILQSAGVELPRGRGKGLEDKYAYLDTNGNPQELQACFQWNPPGTVSGAGNVMVITGLTPDLARNLDNGLDGVINASAGTFRLEGVTANVVDWGANNQTMLSGSTADGQVGTLTAHYRMNQ</sequence>
<dbReference type="RefSeq" id="WP_210811544.1">
    <property type="nucleotide sequence ID" value="NZ_JAGQDG010000010.1"/>
</dbReference>
<evidence type="ECO:0000313" key="3">
    <source>
        <dbReference type="Proteomes" id="UP000672097"/>
    </source>
</evidence>
<keyword evidence="1" id="KW-1133">Transmembrane helix</keyword>
<feature type="transmembrane region" description="Helical" evidence="1">
    <location>
        <begin position="12"/>
        <end position="35"/>
    </location>
</feature>
<dbReference type="Pfam" id="PF07963">
    <property type="entry name" value="N_methyl"/>
    <property type="match status" value="1"/>
</dbReference>
<accession>A0ABS5E321</accession>
<evidence type="ECO:0000256" key="1">
    <source>
        <dbReference type="SAM" id="Phobius"/>
    </source>
</evidence>
<comment type="caution">
    <text evidence="2">The sequence shown here is derived from an EMBL/GenBank/DDBJ whole genome shotgun (WGS) entry which is preliminary data.</text>
</comment>
<dbReference type="Proteomes" id="UP000672097">
    <property type="component" value="Unassembled WGS sequence"/>
</dbReference>
<keyword evidence="1" id="KW-0812">Transmembrane</keyword>
<proteinExistence type="predicted"/>
<keyword evidence="3" id="KW-1185">Reference proteome</keyword>
<protein>
    <submittedName>
        <fullName evidence="2">Prepilin-type N-terminal cleavage/methylation domain-containing protein</fullName>
    </submittedName>
</protein>
<dbReference type="NCBIfam" id="TIGR02532">
    <property type="entry name" value="IV_pilin_GFxxxE"/>
    <property type="match status" value="1"/>
</dbReference>